<dbReference type="AlphaFoldDB" id="A0A7S2CGD4"/>
<sequence>MSHFYSANHSVESSSRSDRDAYPRTAPPQSEASQYTSMDIWSMLGYAPESSAGTVMNSEPPPQSRKPNPPPAVRVQGPYDALAASNVSLIHPAAYKFRPPLIPPSVTSALDANQAFIIGSFYDFKEEIEAIDKQRAQRLSKGSKLEKSRDDN</sequence>
<name>A0A7S2CGD4_9STRA</name>
<proteinExistence type="predicted"/>
<gene>
    <name evidence="2" type="ORF">DSPE1174_LOCUS14458</name>
</gene>
<accession>A0A7S2CGD4</accession>
<feature type="region of interest" description="Disordered" evidence="1">
    <location>
        <begin position="1"/>
        <end position="36"/>
    </location>
</feature>
<feature type="compositionally biased region" description="Polar residues" evidence="1">
    <location>
        <begin position="1"/>
        <end position="14"/>
    </location>
</feature>
<evidence type="ECO:0000313" key="2">
    <source>
        <dbReference type="EMBL" id="CAD9424530.1"/>
    </source>
</evidence>
<feature type="compositionally biased region" description="Pro residues" evidence="1">
    <location>
        <begin position="59"/>
        <end position="72"/>
    </location>
</feature>
<evidence type="ECO:0000256" key="1">
    <source>
        <dbReference type="SAM" id="MobiDB-lite"/>
    </source>
</evidence>
<organism evidence="2">
    <name type="scientific">Octactis speculum</name>
    <dbReference type="NCBI Taxonomy" id="3111310"/>
    <lineage>
        <taxon>Eukaryota</taxon>
        <taxon>Sar</taxon>
        <taxon>Stramenopiles</taxon>
        <taxon>Ochrophyta</taxon>
        <taxon>Dictyochophyceae</taxon>
        <taxon>Dictyochales</taxon>
        <taxon>Dictyochaceae</taxon>
        <taxon>Octactis</taxon>
    </lineage>
</organism>
<feature type="compositionally biased region" description="Polar residues" evidence="1">
    <location>
        <begin position="27"/>
        <end position="36"/>
    </location>
</feature>
<feature type="region of interest" description="Disordered" evidence="1">
    <location>
        <begin position="50"/>
        <end position="77"/>
    </location>
</feature>
<reference evidence="2" key="1">
    <citation type="submission" date="2021-01" db="EMBL/GenBank/DDBJ databases">
        <authorList>
            <person name="Corre E."/>
            <person name="Pelletier E."/>
            <person name="Niang G."/>
            <person name="Scheremetjew M."/>
            <person name="Finn R."/>
            <person name="Kale V."/>
            <person name="Holt S."/>
            <person name="Cochrane G."/>
            <person name="Meng A."/>
            <person name="Brown T."/>
            <person name="Cohen L."/>
        </authorList>
    </citation>
    <scope>NUCLEOTIDE SEQUENCE</scope>
    <source>
        <strain evidence="2">CCMP1381</strain>
    </source>
</reference>
<dbReference type="EMBL" id="HBGS01028518">
    <property type="protein sequence ID" value="CAD9424530.1"/>
    <property type="molecule type" value="Transcribed_RNA"/>
</dbReference>
<protein>
    <submittedName>
        <fullName evidence="2">Uncharacterized protein</fullName>
    </submittedName>
</protein>